<feature type="compositionally biased region" description="Basic and acidic residues" evidence="4">
    <location>
        <begin position="863"/>
        <end position="874"/>
    </location>
</feature>
<dbReference type="PROSITE" id="PS50005">
    <property type="entry name" value="TPR"/>
    <property type="match status" value="6"/>
</dbReference>
<evidence type="ECO:0000256" key="2">
    <source>
        <dbReference type="ARBA" id="ARBA00022803"/>
    </source>
</evidence>
<dbReference type="PANTHER" id="PTHR44858:SF1">
    <property type="entry name" value="UDP-N-ACETYLGLUCOSAMINE--PEPTIDE N-ACETYLGLUCOSAMINYLTRANSFERASE SPINDLY-RELATED"/>
    <property type="match status" value="1"/>
</dbReference>
<dbReference type="Gene3D" id="1.25.40.10">
    <property type="entry name" value="Tetratricopeptide repeat domain"/>
    <property type="match status" value="10"/>
</dbReference>
<dbReference type="InterPro" id="IPR050498">
    <property type="entry name" value="Ycf3"/>
</dbReference>
<dbReference type="Pfam" id="PF07719">
    <property type="entry name" value="TPR_2"/>
    <property type="match status" value="1"/>
</dbReference>
<reference evidence="5 6" key="1">
    <citation type="submission" date="2023-09" db="EMBL/GenBank/DDBJ databases">
        <title>Pangenome analysis of Batrachochytrium dendrobatidis and related Chytrids.</title>
        <authorList>
            <person name="Yacoub M.N."/>
            <person name="Stajich J.E."/>
            <person name="James T.Y."/>
        </authorList>
    </citation>
    <scope>NUCLEOTIDE SEQUENCE [LARGE SCALE GENOMIC DNA]</scope>
    <source>
        <strain evidence="5 6">JEL0888</strain>
    </source>
</reference>
<evidence type="ECO:0000256" key="1">
    <source>
        <dbReference type="ARBA" id="ARBA00022737"/>
    </source>
</evidence>
<feature type="region of interest" description="Disordered" evidence="4">
    <location>
        <begin position="44"/>
        <end position="111"/>
    </location>
</feature>
<feature type="compositionally biased region" description="Polar residues" evidence="4">
    <location>
        <begin position="402"/>
        <end position="411"/>
    </location>
</feature>
<proteinExistence type="predicted"/>
<evidence type="ECO:0000313" key="6">
    <source>
        <dbReference type="Proteomes" id="UP001527925"/>
    </source>
</evidence>
<feature type="compositionally biased region" description="Basic and acidic residues" evidence="4">
    <location>
        <begin position="449"/>
        <end position="461"/>
    </location>
</feature>
<feature type="region of interest" description="Disordered" evidence="4">
    <location>
        <begin position="852"/>
        <end position="887"/>
    </location>
</feature>
<feature type="compositionally biased region" description="Acidic residues" evidence="4">
    <location>
        <begin position="77"/>
        <end position="86"/>
    </location>
</feature>
<comment type="caution">
    <text evidence="5">The sequence shown here is derived from an EMBL/GenBank/DDBJ whole genome shotgun (WGS) entry which is preliminary data.</text>
</comment>
<feature type="compositionally biased region" description="Acidic residues" evidence="4">
    <location>
        <begin position="875"/>
        <end position="885"/>
    </location>
</feature>
<organism evidence="5 6">
    <name type="scientific">Polyrhizophydium stewartii</name>
    <dbReference type="NCBI Taxonomy" id="2732419"/>
    <lineage>
        <taxon>Eukaryota</taxon>
        <taxon>Fungi</taxon>
        <taxon>Fungi incertae sedis</taxon>
        <taxon>Chytridiomycota</taxon>
        <taxon>Chytridiomycota incertae sedis</taxon>
        <taxon>Chytridiomycetes</taxon>
        <taxon>Rhizophydiales</taxon>
        <taxon>Rhizophydiales incertae sedis</taxon>
        <taxon>Polyrhizophydium</taxon>
    </lineage>
</organism>
<dbReference type="InterPro" id="IPR011990">
    <property type="entry name" value="TPR-like_helical_dom_sf"/>
</dbReference>
<feature type="region of interest" description="Disordered" evidence="4">
    <location>
        <begin position="449"/>
        <end position="471"/>
    </location>
</feature>
<feature type="repeat" description="TPR" evidence="3">
    <location>
        <begin position="1697"/>
        <end position="1730"/>
    </location>
</feature>
<dbReference type="PANTHER" id="PTHR44858">
    <property type="entry name" value="TETRATRICOPEPTIDE REPEAT PROTEIN 6"/>
    <property type="match status" value="1"/>
</dbReference>
<feature type="repeat" description="TPR" evidence="3">
    <location>
        <begin position="1901"/>
        <end position="1934"/>
    </location>
</feature>
<feature type="region of interest" description="Disordered" evidence="4">
    <location>
        <begin position="1"/>
        <end position="20"/>
    </location>
</feature>
<dbReference type="Pfam" id="PF13432">
    <property type="entry name" value="TPR_16"/>
    <property type="match status" value="4"/>
</dbReference>
<keyword evidence="6" id="KW-1185">Reference proteome</keyword>
<evidence type="ECO:0000256" key="3">
    <source>
        <dbReference type="PROSITE-ProRule" id="PRU00339"/>
    </source>
</evidence>
<feature type="compositionally biased region" description="Pro residues" evidence="4">
    <location>
        <begin position="237"/>
        <end position="247"/>
    </location>
</feature>
<dbReference type="SMART" id="SM00028">
    <property type="entry name" value="TPR"/>
    <property type="match status" value="26"/>
</dbReference>
<dbReference type="SUPFAM" id="SSF48439">
    <property type="entry name" value="Protein prenylyltransferase"/>
    <property type="match status" value="1"/>
</dbReference>
<dbReference type="EMBL" id="JADGIZ020000005">
    <property type="protein sequence ID" value="KAL2918792.1"/>
    <property type="molecule type" value="Genomic_DNA"/>
</dbReference>
<dbReference type="InterPro" id="IPR019734">
    <property type="entry name" value="TPR_rpt"/>
</dbReference>
<feature type="repeat" description="TPR" evidence="3">
    <location>
        <begin position="1663"/>
        <end position="1696"/>
    </location>
</feature>
<accession>A0ABR4NH10</accession>
<evidence type="ECO:0000256" key="4">
    <source>
        <dbReference type="SAM" id="MobiDB-lite"/>
    </source>
</evidence>
<feature type="compositionally biased region" description="Low complexity" evidence="4">
    <location>
        <begin position="357"/>
        <end position="401"/>
    </location>
</feature>
<protein>
    <submittedName>
        <fullName evidence="5">Uncharacterized protein</fullName>
    </submittedName>
</protein>
<keyword evidence="1" id="KW-0677">Repeat</keyword>
<feature type="region of interest" description="Disordered" evidence="4">
    <location>
        <begin position="674"/>
        <end position="746"/>
    </location>
</feature>
<dbReference type="InterPro" id="IPR013105">
    <property type="entry name" value="TPR_2"/>
</dbReference>
<evidence type="ECO:0000313" key="5">
    <source>
        <dbReference type="EMBL" id="KAL2918792.1"/>
    </source>
</evidence>
<gene>
    <name evidence="5" type="ORF">HK105_201626</name>
</gene>
<feature type="compositionally biased region" description="Polar residues" evidence="4">
    <location>
        <begin position="694"/>
        <end position="704"/>
    </location>
</feature>
<feature type="region of interest" description="Disordered" evidence="4">
    <location>
        <begin position="218"/>
        <end position="421"/>
    </location>
</feature>
<feature type="repeat" description="TPR" evidence="3">
    <location>
        <begin position="1157"/>
        <end position="1190"/>
    </location>
</feature>
<keyword evidence="2 3" id="KW-0802">TPR repeat</keyword>
<feature type="repeat" description="TPR" evidence="3">
    <location>
        <begin position="1226"/>
        <end position="1259"/>
    </location>
</feature>
<feature type="repeat" description="TPR" evidence="3">
    <location>
        <begin position="1833"/>
        <end position="1866"/>
    </location>
</feature>
<feature type="region of interest" description="Disordered" evidence="4">
    <location>
        <begin position="517"/>
        <end position="544"/>
    </location>
</feature>
<dbReference type="Pfam" id="PF13181">
    <property type="entry name" value="TPR_8"/>
    <property type="match status" value="2"/>
</dbReference>
<dbReference type="SUPFAM" id="SSF48452">
    <property type="entry name" value="TPR-like"/>
    <property type="match status" value="5"/>
</dbReference>
<feature type="compositionally biased region" description="Acidic residues" evidence="4">
    <location>
        <begin position="708"/>
        <end position="721"/>
    </location>
</feature>
<sequence>MLVGQKVSTKPMPHHVLQDTANGEVPLMSIARKEGLYLDDLVEEEGETEAESQNAAFQVRRSTRVQRDAPTHLEPIVVEDQEDSDHESEHAEKRSAAVPPPEIEPFDFDHIDDVDQIGSRYAEILESRIRKLRGENVPTPPPLTAIQIEPRLISRALEVVEPTEQAPSAGLSRASSTNEIAESPVAGAKQLIPTAASPIKPSDGPLVPVEISYRLSSGVNDQVKPGSADHFSDSEVVPPPLQAPPPSLAQTTQPKKDSFVTFSELPEDARLKRGTTTQTLSEKESLSNEDRQRSSKPPLPPATPSNKQLPADTKEFKGYWKSSESSSRHSTPPKKSPKTNLFGLENPKSRPESEWDSSGSCTGSSRSPSTPFAQGSRSASSSAYQSYGSSSGSDNSPSYASHAQSGVSSTPIDFDMPSNGVEATLSEQVGISNWQEDMIVKSIQLISENRKKQNERGKAGRDAPAPTSPLPFAKYMIVDPFLQNYKPRLPPPDEEDRVQVGAVSTDGATEALEQIETKQGEPAASDPDEKDGVQHVGANGRRDAKPKIEFLEVVEAERNANETVEAKEDSFGVPGLEIKGARMHIEMGTLARGTANLGSSWTPVPPALSVPRFLFHPQASVPQQTKPPPQNQLPKMLEIEFQESKLIGDTPSSVGLDSLAALGSMQQLAKLSASKVAQSRPESVSRDGYVDAARQQTTASSSMLAQDGAEDDDDGDDDDEANMSSAYVRTNDDGGNSDEGDGSEGMSVRLELPEDMAGKTLSLGLPSSTAKPKLWRMIKKTINKQVVLKMMRPEDDRRQLALEVRVDPAQYYAHQRRKSGAGLGLSLSSEQASTATARPSIGIIVNIQNVDAPSAGVGNPASGDKRNAAEHGEAMEGEDPGDMEQESSLLTSRKLLLHALQTNGYIRGVGQSLYQVVHDIERRKTGMNAVERARYPTFDDPGPPLDASGTPILTADGSEVKGPSLDEISAEVERLNAVIQASTVPIPANLRKRAILLSRLGKFTQAMDDLDKAIIYDQFNSDAYWHRHQLYLRHNDVESALQDLDSITDNNKMHFGAFQTKARIYQALGIIKLAIVNYSAVIRLKPEDADGYYNRACLFEAENELVYANEDFRMVRLLDPTNEHAIYNQAIYSFQKQLWEDAIQAFSKLIIINPENAQAFMFRGRAYASIAKYEEALDDLTTSIRIAPNRAQFFFHRGCLLRERNPERAIQDLSISILLDDTSANSDAFYQRAKVYHKLEKHDLAIADYAAVIELDATKSKAYLNLGILHMRYFKEYTKALYSLNKSIANDPINLQTYLCRGELYQLMHSEAIAEIAEANPLGRKSHRMMNRELVAMAYVDKAVKDYSRAIHLCPNNYLLFLYRGRLLLKQGLMAEATMDFHAAFDLNSSIAQTFIQRALVLCFQRKYKQVIDEFDERKKTQSIDDPALLLLIAKARIRCGDFRGALRDLSSSLDYSQNDPQVFLQRGICFEHLRDWSSASIEFSKCITLMPTYSKAYYHRGLCKLYEGNDTGVADLDLAIQYDEKFFDAYLTRASYHHAKGMYAKGIEDCNEALKLEPTSIRSHLLRGACKCKLNQYGLAITDFSKAINIDKTSHFAFYNRAVTYQLLNDPENAIKDYSIVLLLNDDSNAYRNRALIYWKKGDHENALLDLYAARDHFPQDAKLRGLLGLCLQKVGRNQESIDEFSMALDLNPFMHEALLGRGNVYASMGNLRLARRDYARVIHMYPRCAEAYVNIAYSMQTEGKPLKAWEIFTIALIIDKHCTAALEGRAIVHLTMKNAFAALIDITRAIEISPSNAEFLTNRGVIFQALNDDVSALQSYKAAIAADGSYGLAFFNAANLYMRQKLWEHAISYFDKAIEANSQDKAALLNRGICRVMLNDTRGALRDLDIAAQIDPNSPQVHFNRGHLLQSLGKYAEAERAFTKVVELVPRDSAAYMRRGQTRGMQARWADAMKDYTMSIAAESD</sequence>
<feature type="compositionally biased region" description="Basic and acidic residues" evidence="4">
    <location>
        <begin position="281"/>
        <end position="293"/>
    </location>
</feature>
<name>A0ABR4NH10_9FUNG</name>
<dbReference type="Proteomes" id="UP001527925">
    <property type="component" value="Unassembled WGS sequence"/>
</dbReference>
<feature type="region of interest" description="Disordered" evidence="4">
    <location>
        <begin position="164"/>
        <end position="185"/>
    </location>
</feature>